<reference evidence="3 4" key="1">
    <citation type="journal article" date="2018" name="Syst. Appl. Microbiol.">
        <title>A new symbiotic nanoarchaeote (Candidatus Nanoclepta minutus) and its host (Zestosphaera tikiterensis gen. nov., sp. nov.) from a New Zealand hot spring.</title>
        <authorList>
            <person name="St John E."/>
            <person name="Liu Y."/>
            <person name="Podar M."/>
            <person name="Stott M.B."/>
            <person name="Meneghin J."/>
            <person name="Chen Z."/>
            <person name="Lagutin K."/>
            <person name="Mitchell K."/>
            <person name="Reysenbach A.L."/>
        </authorList>
    </citation>
    <scope>NUCLEOTIDE SEQUENCE [LARGE SCALE GENOMIC DNA]</scope>
    <source>
        <strain evidence="3">NZ3</strain>
    </source>
</reference>
<protein>
    <recommendedName>
        <fullName evidence="2">Solute-binding protein family 5 domain-containing protein</fullName>
    </recommendedName>
</protein>
<keyword evidence="1" id="KW-1133">Transmembrane helix</keyword>
<evidence type="ECO:0000259" key="2">
    <source>
        <dbReference type="Pfam" id="PF00496"/>
    </source>
</evidence>
<dbReference type="Gene3D" id="3.10.105.10">
    <property type="entry name" value="Dipeptide-binding Protein, Domain 3"/>
    <property type="match status" value="1"/>
</dbReference>
<accession>A0A2R7Y362</accession>
<dbReference type="GO" id="GO:1904680">
    <property type="term" value="F:peptide transmembrane transporter activity"/>
    <property type="evidence" value="ECO:0007669"/>
    <property type="project" value="TreeGrafter"/>
</dbReference>
<evidence type="ECO:0000313" key="4">
    <source>
        <dbReference type="Proteomes" id="UP000244093"/>
    </source>
</evidence>
<evidence type="ECO:0000313" key="3">
    <source>
        <dbReference type="EMBL" id="PUA31797.1"/>
    </source>
</evidence>
<feature type="domain" description="Solute-binding protein family 5" evidence="2">
    <location>
        <begin position="83"/>
        <end position="457"/>
    </location>
</feature>
<dbReference type="Gene3D" id="3.40.190.10">
    <property type="entry name" value="Periplasmic binding protein-like II"/>
    <property type="match status" value="1"/>
</dbReference>
<proteinExistence type="predicted"/>
<dbReference type="PANTHER" id="PTHR30290">
    <property type="entry name" value="PERIPLASMIC BINDING COMPONENT OF ABC TRANSPORTER"/>
    <property type="match status" value="1"/>
</dbReference>
<keyword evidence="1" id="KW-0812">Transmembrane</keyword>
<dbReference type="InterPro" id="IPR000914">
    <property type="entry name" value="SBP_5_dom"/>
</dbReference>
<dbReference type="Pfam" id="PF00496">
    <property type="entry name" value="SBP_bac_5"/>
    <property type="match status" value="1"/>
</dbReference>
<organism evidence="3 4">
    <name type="scientific">Zestosphaera tikiterensis</name>
    <dbReference type="NCBI Taxonomy" id="1973259"/>
    <lineage>
        <taxon>Archaea</taxon>
        <taxon>Thermoproteota</taxon>
        <taxon>Thermoprotei</taxon>
        <taxon>Desulfurococcales</taxon>
        <taxon>Desulfurococcaceae</taxon>
        <taxon>Zestosphaera</taxon>
    </lineage>
</organism>
<keyword evidence="1" id="KW-0472">Membrane</keyword>
<dbReference type="Proteomes" id="UP000244093">
    <property type="component" value="Unassembled WGS sequence"/>
</dbReference>
<gene>
    <name evidence="3" type="ORF">B7O98_08335</name>
</gene>
<dbReference type="SUPFAM" id="SSF53850">
    <property type="entry name" value="Periplasmic binding protein-like II"/>
    <property type="match status" value="1"/>
</dbReference>
<dbReference type="CDD" id="cd00995">
    <property type="entry name" value="PBP2_NikA_DppA_OppA_like"/>
    <property type="match status" value="1"/>
</dbReference>
<sequence length="624" mass="69607">MYRYSSRFNKSLLALGLTISILTAYLIGFAGVASAAPEEQVLKVGIPGEIDNFNPFTGILAAAGYVRGLLYQTLLILPANRSYTPWLAESFTVDQNALKVVFKLRPNLRWDDGTPLTSKDVVFTFNLILNSTYSKVLDKWNLRNYIEYVKALDDRTVEFKLKSPFAPVLWYLGAQVAIVPEHIWSKVNVTEFKNLDNPVGCGPYKFVKYTPGVSVELEANPYFFLGKPKIQRLVVVLYKSVDALMLDLQAGNIDAIYGSVAPELVPVLLKNPNVRVALPLASMGSMRFMGFNLEKYPFNITEFRWAIAYAINKEAIVNTVMLGYAEPAADGWVQPVQGIWYNPNVTYVKQNLTKAKEILDKLGFIDRNGDGIRETPDGKPLSISILTISGRPEFERSAELIMGWLKQIGIDARVEAQALGTVDQREGVGDFDIGLMGLAGLGNDVDWWIYERFHSSQAPPLGTYAPRNWFRYRNPEADQLLDAQRSTLDLELRKQYIYKLQEIIARDKPLIPLYVTKPVTAYRIDKFEGWNEVEGPTSILSLMSLKPKGPEVITVATTVVTSVTQPVTQPVTITQTQAVTVATTVTSPVTSPTPTEVPWSLYAVVIVVVVVILAFVAFRVARKT</sequence>
<name>A0A2R7Y362_9CREN</name>
<dbReference type="AlphaFoldDB" id="A0A2R7Y362"/>
<comment type="caution">
    <text evidence="3">The sequence shown here is derived from an EMBL/GenBank/DDBJ whole genome shotgun (WGS) entry which is preliminary data.</text>
</comment>
<dbReference type="EMBL" id="NBVN01000006">
    <property type="protein sequence ID" value="PUA31797.1"/>
    <property type="molecule type" value="Genomic_DNA"/>
</dbReference>
<dbReference type="GO" id="GO:0015833">
    <property type="term" value="P:peptide transport"/>
    <property type="evidence" value="ECO:0007669"/>
    <property type="project" value="TreeGrafter"/>
</dbReference>
<evidence type="ECO:0000256" key="1">
    <source>
        <dbReference type="SAM" id="Phobius"/>
    </source>
</evidence>
<dbReference type="InterPro" id="IPR039424">
    <property type="entry name" value="SBP_5"/>
</dbReference>
<feature type="transmembrane region" description="Helical" evidence="1">
    <location>
        <begin position="599"/>
        <end position="621"/>
    </location>
</feature>